<dbReference type="SUPFAM" id="SSF52343">
    <property type="entry name" value="Ferredoxin reductase-like, C-terminal NADP-linked domain"/>
    <property type="match status" value="1"/>
</dbReference>
<evidence type="ECO:0000313" key="7">
    <source>
        <dbReference type="Proteomes" id="UP000566819"/>
    </source>
</evidence>
<dbReference type="Pfam" id="PF00175">
    <property type="entry name" value="NAD_binding_1"/>
    <property type="match status" value="1"/>
</dbReference>
<feature type="compositionally biased region" description="Basic and acidic residues" evidence="4">
    <location>
        <begin position="8"/>
        <end position="22"/>
    </location>
</feature>
<reference evidence="6 7" key="1">
    <citation type="submission" date="2020-03" db="EMBL/GenBank/DDBJ databases">
        <title>Draft Genome Sequence of Cudoniella acicularis.</title>
        <authorList>
            <person name="Buettner E."/>
            <person name="Kellner H."/>
        </authorList>
    </citation>
    <scope>NUCLEOTIDE SEQUENCE [LARGE SCALE GENOMIC DNA]</scope>
    <source>
        <strain evidence="6 7">DSM 108380</strain>
    </source>
</reference>
<dbReference type="AlphaFoldDB" id="A0A8H4RA10"/>
<feature type="region of interest" description="Disordered" evidence="4">
    <location>
        <begin position="1"/>
        <end position="22"/>
    </location>
</feature>
<keyword evidence="2" id="KW-0520">NAD</keyword>
<dbReference type="CDD" id="cd00322">
    <property type="entry name" value="FNR_like"/>
    <property type="match status" value="1"/>
</dbReference>
<dbReference type="Proteomes" id="UP000566819">
    <property type="component" value="Unassembled WGS sequence"/>
</dbReference>
<dbReference type="Gene3D" id="2.40.30.10">
    <property type="entry name" value="Translation factors"/>
    <property type="match status" value="1"/>
</dbReference>
<dbReference type="Gene3D" id="3.40.50.80">
    <property type="entry name" value="Nucleotide-binding domain of ferredoxin-NADP reductase (FNR) module"/>
    <property type="match status" value="1"/>
</dbReference>
<evidence type="ECO:0000313" key="6">
    <source>
        <dbReference type="EMBL" id="KAF4626255.1"/>
    </source>
</evidence>
<organism evidence="6 7">
    <name type="scientific">Cudoniella acicularis</name>
    <dbReference type="NCBI Taxonomy" id="354080"/>
    <lineage>
        <taxon>Eukaryota</taxon>
        <taxon>Fungi</taxon>
        <taxon>Dikarya</taxon>
        <taxon>Ascomycota</taxon>
        <taxon>Pezizomycotina</taxon>
        <taxon>Leotiomycetes</taxon>
        <taxon>Helotiales</taxon>
        <taxon>Tricladiaceae</taxon>
        <taxon>Cudoniella</taxon>
    </lineage>
</organism>
<gene>
    <name evidence="6" type="ORF">G7Y89_g11901</name>
</gene>
<comment type="caution">
    <text evidence="6">The sequence shown here is derived from an EMBL/GenBank/DDBJ whole genome shotgun (WGS) entry which is preliminary data.</text>
</comment>
<dbReference type="PANTHER" id="PTHR46505">
    <property type="entry name" value="OXIDOREDUCTASE NAD-BINDING DOMAIN-CONTAINING PROTEIN 1"/>
    <property type="match status" value="1"/>
</dbReference>
<dbReference type="OrthoDB" id="436496at2759"/>
<evidence type="ECO:0000256" key="3">
    <source>
        <dbReference type="ARBA" id="ARBA00040516"/>
    </source>
</evidence>
<dbReference type="GO" id="GO:0016491">
    <property type="term" value="F:oxidoreductase activity"/>
    <property type="evidence" value="ECO:0007669"/>
    <property type="project" value="UniProtKB-KW"/>
</dbReference>
<evidence type="ECO:0000256" key="4">
    <source>
        <dbReference type="SAM" id="MobiDB-lite"/>
    </source>
</evidence>
<dbReference type="PROSITE" id="PS51384">
    <property type="entry name" value="FAD_FR"/>
    <property type="match status" value="1"/>
</dbReference>
<evidence type="ECO:0000259" key="5">
    <source>
        <dbReference type="PROSITE" id="PS51384"/>
    </source>
</evidence>
<dbReference type="InterPro" id="IPR017927">
    <property type="entry name" value="FAD-bd_FR_type"/>
</dbReference>
<name>A0A8H4RA10_9HELO</name>
<dbReference type="PRINTS" id="PR00410">
    <property type="entry name" value="PHEHYDRXLASE"/>
</dbReference>
<accession>A0A8H4RA10</accession>
<dbReference type="GO" id="GO:0005739">
    <property type="term" value="C:mitochondrion"/>
    <property type="evidence" value="ECO:0007669"/>
    <property type="project" value="TreeGrafter"/>
</dbReference>
<dbReference type="EMBL" id="JAAMPI010001189">
    <property type="protein sequence ID" value="KAF4626255.1"/>
    <property type="molecule type" value="Genomic_DNA"/>
</dbReference>
<dbReference type="InterPro" id="IPR039261">
    <property type="entry name" value="FNR_nucleotide-bd"/>
</dbReference>
<sequence>MQSQNLKTGREKEKVPIPHEERTKGEKVHRVALYDIQGFNNEVKVLRLRPLGEGLMFLPGQWLDVHIPTLPKAGGFTITSSPSILTSKDPYIELAIQRSPSNPAAAWLWQSPTSILNLELQVRVGGSFTWSPRQNTLKRAVFVAGGVGINPLISMLSQIIADGKEKWDGEVRFLYSVRDPGIDGLGKVLFLERLRKCIQALGEKGSLKLFLTSPKGKKTLVQEEIDVQRGRMTKDNLVQALGSVEERKNTVMYICGVPGMVDEFVDVAGSLEGMRCENVMFEKWW</sequence>
<evidence type="ECO:0000256" key="2">
    <source>
        <dbReference type="ARBA" id="ARBA00023027"/>
    </source>
</evidence>
<dbReference type="InterPro" id="IPR052128">
    <property type="entry name" value="Oxidoreductase_NAD-binding"/>
</dbReference>
<evidence type="ECO:0000256" key="1">
    <source>
        <dbReference type="ARBA" id="ARBA00023002"/>
    </source>
</evidence>
<dbReference type="PANTHER" id="PTHR46505:SF1">
    <property type="entry name" value="OXIDOREDUCTASE NAD-BINDING DOMAIN-CONTAINING PROTEIN 1"/>
    <property type="match status" value="1"/>
</dbReference>
<protein>
    <recommendedName>
        <fullName evidence="3">Oxidoreductase NAD-binding domain-containing protein 1</fullName>
    </recommendedName>
</protein>
<feature type="domain" description="FAD-binding FR-type" evidence="5">
    <location>
        <begin position="26"/>
        <end position="131"/>
    </location>
</feature>
<keyword evidence="7" id="KW-1185">Reference proteome</keyword>
<keyword evidence="1" id="KW-0560">Oxidoreductase</keyword>
<dbReference type="SUPFAM" id="SSF63380">
    <property type="entry name" value="Riboflavin synthase domain-like"/>
    <property type="match status" value="1"/>
</dbReference>
<dbReference type="InterPro" id="IPR017938">
    <property type="entry name" value="Riboflavin_synthase-like_b-brl"/>
</dbReference>
<proteinExistence type="predicted"/>
<dbReference type="InterPro" id="IPR001433">
    <property type="entry name" value="OxRdtase_FAD/NAD-bd"/>
</dbReference>